<accession>A0ACB5SUD7</accession>
<evidence type="ECO:0000313" key="1">
    <source>
        <dbReference type="EMBL" id="GME73016.1"/>
    </source>
</evidence>
<name>A0ACB5SUD7_AMBMO</name>
<keyword evidence="2" id="KW-1185">Reference proteome</keyword>
<gene>
    <name evidence="1" type="ORF">Amon02_000122100</name>
</gene>
<comment type="caution">
    <text evidence="1">The sequence shown here is derived from an EMBL/GenBank/DDBJ whole genome shotgun (WGS) entry which is preliminary data.</text>
</comment>
<dbReference type="EMBL" id="BSXS01000571">
    <property type="protein sequence ID" value="GME73016.1"/>
    <property type="molecule type" value="Genomic_DNA"/>
</dbReference>
<reference evidence="1" key="1">
    <citation type="submission" date="2023-04" db="EMBL/GenBank/DDBJ databases">
        <title>Ambrosiozyma monospora NBRC 10751.</title>
        <authorList>
            <person name="Ichikawa N."/>
            <person name="Sato H."/>
            <person name="Tonouchi N."/>
        </authorList>
    </citation>
    <scope>NUCLEOTIDE SEQUENCE</scope>
    <source>
        <strain evidence="1">NBRC 10751</strain>
    </source>
</reference>
<organism evidence="1 2">
    <name type="scientific">Ambrosiozyma monospora</name>
    <name type="common">Yeast</name>
    <name type="synonym">Endomycopsis monosporus</name>
    <dbReference type="NCBI Taxonomy" id="43982"/>
    <lineage>
        <taxon>Eukaryota</taxon>
        <taxon>Fungi</taxon>
        <taxon>Dikarya</taxon>
        <taxon>Ascomycota</taxon>
        <taxon>Saccharomycotina</taxon>
        <taxon>Pichiomycetes</taxon>
        <taxon>Pichiales</taxon>
        <taxon>Pichiaceae</taxon>
        <taxon>Ambrosiozyma</taxon>
    </lineage>
</organism>
<proteinExistence type="predicted"/>
<evidence type="ECO:0000313" key="2">
    <source>
        <dbReference type="Proteomes" id="UP001165064"/>
    </source>
</evidence>
<dbReference type="Proteomes" id="UP001165064">
    <property type="component" value="Unassembled WGS sequence"/>
</dbReference>
<protein>
    <submittedName>
        <fullName evidence="1">Unnamed protein product</fullName>
    </submittedName>
</protein>
<sequence length="189" mass="21166">MNVLAKPPLSMPSGPSVPPHSSSSSRSTKVPAFTGNLSLGSSPIKSTNGQLIVVAEPLPSFIEEYDRIREWYYRHGSKPLTKFLLDYLERYETSTVMKLHYLNRQRKRLQEVGICPMMTEYGPVVVVSQDDDSILKIGGNHGVGGTSKPKSRAGRKGHGSPLKAERHHTPPANEEESRQRYEQFFRSML</sequence>